<feature type="region of interest" description="Disordered" evidence="2">
    <location>
        <begin position="118"/>
        <end position="180"/>
    </location>
</feature>
<feature type="region of interest" description="Disordered" evidence="2">
    <location>
        <begin position="259"/>
        <end position="345"/>
    </location>
</feature>
<dbReference type="SUPFAM" id="SSF54928">
    <property type="entry name" value="RNA-binding domain, RBD"/>
    <property type="match status" value="1"/>
</dbReference>
<dbReference type="Proteomes" id="UP001140091">
    <property type="component" value="Unassembled WGS sequence"/>
</dbReference>
<dbReference type="EMBL" id="JANBPK010000725">
    <property type="protein sequence ID" value="KAJ2934203.1"/>
    <property type="molecule type" value="Genomic_DNA"/>
</dbReference>
<protein>
    <recommendedName>
        <fullName evidence="3">RRM domain-containing protein</fullName>
    </recommendedName>
</protein>
<keyword evidence="5" id="KW-1185">Reference proteome</keyword>
<reference evidence="4" key="1">
    <citation type="submission" date="2022-06" db="EMBL/GenBank/DDBJ databases">
        <title>Genome Sequence of Candolleomyces eurysporus.</title>
        <authorList>
            <person name="Buettner E."/>
        </authorList>
    </citation>
    <scope>NUCLEOTIDE SEQUENCE</scope>
    <source>
        <strain evidence="4">VTCC 930004</strain>
    </source>
</reference>
<evidence type="ECO:0000256" key="1">
    <source>
        <dbReference type="PROSITE-ProRule" id="PRU00176"/>
    </source>
</evidence>
<name>A0A9W8JNP9_9AGAR</name>
<feature type="domain" description="RRM" evidence="3">
    <location>
        <begin position="12"/>
        <end position="108"/>
    </location>
</feature>
<accession>A0A9W8JNP9</accession>
<gene>
    <name evidence="4" type="ORF">H1R20_g2915</name>
</gene>
<dbReference type="AlphaFoldDB" id="A0A9W8JNP9"/>
<dbReference type="InterPro" id="IPR012677">
    <property type="entry name" value="Nucleotide-bd_a/b_plait_sf"/>
</dbReference>
<organism evidence="4 5">
    <name type="scientific">Candolleomyces eurysporus</name>
    <dbReference type="NCBI Taxonomy" id="2828524"/>
    <lineage>
        <taxon>Eukaryota</taxon>
        <taxon>Fungi</taxon>
        <taxon>Dikarya</taxon>
        <taxon>Basidiomycota</taxon>
        <taxon>Agaricomycotina</taxon>
        <taxon>Agaricomycetes</taxon>
        <taxon>Agaricomycetidae</taxon>
        <taxon>Agaricales</taxon>
        <taxon>Agaricineae</taxon>
        <taxon>Psathyrellaceae</taxon>
        <taxon>Candolleomyces</taxon>
    </lineage>
</organism>
<dbReference type="InterPro" id="IPR000504">
    <property type="entry name" value="RRM_dom"/>
</dbReference>
<feature type="compositionally biased region" description="Polar residues" evidence="2">
    <location>
        <begin position="302"/>
        <end position="320"/>
    </location>
</feature>
<dbReference type="GO" id="GO:0003723">
    <property type="term" value="F:RNA binding"/>
    <property type="evidence" value="ECO:0007669"/>
    <property type="project" value="UniProtKB-UniRule"/>
</dbReference>
<evidence type="ECO:0000259" key="3">
    <source>
        <dbReference type="PROSITE" id="PS50102"/>
    </source>
</evidence>
<dbReference type="InterPro" id="IPR035979">
    <property type="entry name" value="RBD_domain_sf"/>
</dbReference>
<feature type="non-terminal residue" evidence="4">
    <location>
        <position position="1"/>
    </location>
</feature>
<dbReference type="Pfam" id="PF00076">
    <property type="entry name" value="RRM_1"/>
    <property type="match status" value="1"/>
</dbReference>
<dbReference type="Gene3D" id="3.30.70.330">
    <property type="match status" value="1"/>
</dbReference>
<comment type="caution">
    <text evidence="4">The sequence shown here is derived from an EMBL/GenBank/DDBJ whole genome shotgun (WGS) entry which is preliminary data.</text>
</comment>
<proteinExistence type="predicted"/>
<evidence type="ECO:0000256" key="2">
    <source>
        <dbReference type="SAM" id="MobiDB-lite"/>
    </source>
</evidence>
<feature type="compositionally biased region" description="Low complexity" evidence="2">
    <location>
        <begin position="272"/>
        <end position="285"/>
    </location>
</feature>
<sequence length="345" mass="37497">MDIEIVDSSSSMNVYLSKKGIEDETRLAITTSFQQFGQIVSARVMRNESGESRGFGFVSFQVPEQVCVVDYRYRNHGLIVTYTATAALHAMNGVQPGPKQIVVRLYEPKQLRQEKLAQRYGHNGHPRSASGATSSTISEAGDYSTWSPRARSATLGSPHGAGSSKPSYDRSERSRRGSGSYYNAALSGTLNLPMRYNELSALTPVVRKEVLSGELSRRIQTMGLVPQAEVSDIVESLDLALSDIIQTLEHPDKLKAQVEQRRKTNIQPPEKSSSPVSASQISSTSDLNAANATASAPEHPSTPISVSATLSTPPRTSSPLGSVPPMSERDRTIAAVNKFENSWQE</sequence>
<keyword evidence="1" id="KW-0694">RNA-binding</keyword>
<evidence type="ECO:0000313" key="5">
    <source>
        <dbReference type="Proteomes" id="UP001140091"/>
    </source>
</evidence>
<dbReference type="OrthoDB" id="6159137at2759"/>
<evidence type="ECO:0000313" key="4">
    <source>
        <dbReference type="EMBL" id="KAJ2934203.1"/>
    </source>
</evidence>
<dbReference type="PROSITE" id="PS50102">
    <property type="entry name" value="RRM"/>
    <property type="match status" value="1"/>
</dbReference>